<comment type="similarity">
    <text evidence="1">Belongs to the SCO1/2 family.</text>
</comment>
<keyword evidence="5" id="KW-0812">Transmembrane</keyword>
<dbReference type="PANTHER" id="PTHR12151">
    <property type="entry name" value="ELECTRON TRANSPORT PROTIN SCO1/SENC FAMILY MEMBER"/>
    <property type="match status" value="1"/>
</dbReference>
<accession>A0A1Y3PNM3</accession>
<keyword evidence="5" id="KW-1133">Transmembrane helix</keyword>
<dbReference type="Gene3D" id="3.40.30.10">
    <property type="entry name" value="Glutaredoxin"/>
    <property type="match status" value="1"/>
</dbReference>
<proteinExistence type="inferred from homology"/>
<dbReference type="Proteomes" id="UP000196475">
    <property type="component" value="Unassembled WGS sequence"/>
</dbReference>
<dbReference type="AlphaFoldDB" id="A0A1Y3PNM3"/>
<evidence type="ECO:0000313" key="7">
    <source>
        <dbReference type="EMBL" id="OUM85909.1"/>
    </source>
</evidence>
<dbReference type="EMBL" id="LZRT01000095">
    <property type="protein sequence ID" value="OUM85909.1"/>
    <property type="molecule type" value="Genomic_DNA"/>
</dbReference>
<keyword evidence="4" id="KW-1015">Disulfide bond</keyword>
<organism evidence="7 8">
    <name type="scientific">Bacillus thermozeamaize</name>
    <dbReference type="NCBI Taxonomy" id="230954"/>
    <lineage>
        <taxon>Bacteria</taxon>
        <taxon>Bacillati</taxon>
        <taxon>Bacillota</taxon>
        <taxon>Bacilli</taxon>
        <taxon>Bacillales</taxon>
        <taxon>Bacillaceae</taxon>
        <taxon>Bacillus</taxon>
    </lineage>
</organism>
<dbReference type="SUPFAM" id="SSF52833">
    <property type="entry name" value="Thioredoxin-like"/>
    <property type="match status" value="1"/>
</dbReference>
<evidence type="ECO:0000259" key="6">
    <source>
        <dbReference type="PROSITE" id="PS51352"/>
    </source>
</evidence>
<keyword evidence="3" id="KW-0479">Metal-binding</keyword>
<name>A0A1Y3PNM3_9BACI</name>
<comment type="caution">
    <text evidence="7">The sequence shown here is derived from an EMBL/GenBank/DDBJ whole genome shotgun (WGS) entry which is preliminary data.</text>
</comment>
<feature type="binding site" evidence="3">
    <location>
        <position position="77"/>
    </location>
    <ligand>
        <name>Cu cation</name>
        <dbReference type="ChEBI" id="CHEBI:23378"/>
    </ligand>
</feature>
<feature type="disulfide bond" description="Redox-active" evidence="4">
    <location>
        <begin position="73"/>
        <end position="77"/>
    </location>
</feature>
<feature type="transmembrane region" description="Helical" evidence="5">
    <location>
        <begin position="9"/>
        <end position="30"/>
    </location>
</feature>
<reference evidence="8" key="1">
    <citation type="submission" date="2016-06" db="EMBL/GenBank/DDBJ databases">
        <authorList>
            <person name="Nascimento L."/>
            <person name="Pereira R.V."/>
            <person name="Martins L.F."/>
            <person name="Quaggio R.B."/>
            <person name="Silva A.M."/>
            <person name="Setubal J.C."/>
        </authorList>
    </citation>
    <scope>NUCLEOTIDE SEQUENCE [LARGE SCALE GENOMIC DNA]</scope>
</reference>
<keyword evidence="2 3" id="KW-0186">Copper</keyword>
<dbReference type="InterPro" id="IPR013766">
    <property type="entry name" value="Thioredoxin_domain"/>
</dbReference>
<dbReference type="PANTHER" id="PTHR12151:SF25">
    <property type="entry name" value="LINALOOL DEHYDRATASE_ISOMERASE DOMAIN-CONTAINING PROTEIN"/>
    <property type="match status" value="1"/>
</dbReference>
<feature type="binding site" evidence="3">
    <location>
        <position position="162"/>
    </location>
    <ligand>
        <name>Cu cation</name>
        <dbReference type="ChEBI" id="CHEBI:23378"/>
    </ligand>
</feature>
<dbReference type="CDD" id="cd02968">
    <property type="entry name" value="SCO"/>
    <property type="match status" value="1"/>
</dbReference>
<evidence type="ECO:0000256" key="1">
    <source>
        <dbReference type="ARBA" id="ARBA00010996"/>
    </source>
</evidence>
<dbReference type="InterPro" id="IPR003782">
    <property type="entry name" value="SCO1/SenC"/>
</dbReference>
<dbReference type="GO" id="GO:0046872">
    <property type="term" value="F:metal ion binding"/>
    <property type="evidence" value="ECO:0007669"/>
    <property type="project" value="UniProtKB-KW"/>
</dbReference>
<dbReference type="InterPro" id="IPR036249">
    <property type="entry name" value="Thioredoxin-like_sf"/>
</dbReference>
<evidence type="ECO:0000256" key="4">
    <source>
        <dbReference type="PIRSR" id="PIRSR603782-2"/>
    </source>
</evidence>
<dbReference type="PROSITE" id="PS51352">
    <property type="entry name" value="THIOREDOXIN_2"/>
    <property type="match status" value="1"/>
</dbReference>
<dbReference type="Pfam" id="PF02630">
    <property type="entry name" value="SCO1-SenC"/>
    <property type="match status" value="1"/>
</dbReference>
<evidence type="ECO:0000256" key="2">
    <source>
        <dbReference type="ARBA" id="ARBA00023008"/>
    </source>
</evidence>
<evidence type="ECO:0000256" key="3">
    <source>
        <dbReference type="PIRSR" id="PIRSR603782-1"/>
    </source>
</evidence>
<gene>
    <name evidence="7" type="ORF">BAA01_15060</name>
</gene>
<feature type="binding site" evidence="3">
    <location>
        <position position="73"/>
    </location>
    <ligand>
        <name>Cu cation</name>
        <dbReference type="ChEBI" id="CHEBI:23378"/>
    </ligand>
</feature>
<sequence>MSILQRKGFVISIAVLLAAILGMVAYTLWWRANALPVLGTASDFTLESAHGGEVSFHESDGKVRVVEFMYTSCPDVCAPTTMAMAKMQEAIKAKGLSDRVQFISITLDPEVDTPEVLQAYSQRVGAELDNWVFLRGEEAKLQEIVRSYGFYFQKQDNGLVAHTSRFFLVDQDRKIRALYEMGLEADDAQVVKDIERLL</sequence>
<keyword evidence="5" id="KW-0472">Membrane</keyword>
<evidence type="ECO:0000256" key="5">
    <source>
        <dbReference type="SAM" id="Phobius"/>
    </source>
</evidence>
<feature type="domain" description="Thioredoxin" evidence="6">
    <location>
        <begin position="35"/>
        <end position="198"/>
    </location>
</feature>
<evidence type="ECO:0000313" key="8">
    <source>
        <dbReference type="Proteomes" id="UP000196475"/>
    </source>
</evidence>
<protein>
    <recommendedName>
        <fullName evidence="6">Thioredoxin domain-containing protein</fullName>
    </recommendedName>
</protein>